<gene>
    <name evidence="2" type="ORF">XD66_0052</name>
</gene>
<dbReference type="Proteomes" id="UP000053326">
    <property type="component" value="Unassembled WGS sequence"/>
</dbReference>
<protein>
    <submittedName>
        <fullName evidence="2">Excisionase-like protein</fullName>
    </submittedName>
</protein>
<evidence type="ECO:0000313" key="2">
    <source>
        <dbReference type="EMBL" id="KUK37243.1"/>
    </source>
</evidence>
<accession>A0A101FHP4</accession>
<dbReference type="AlphaFoldDB" id="A0A101FHP4"/>
<dbReference type="InterPro" id="IPR041657">
    <property type="entry name" value="HTH_17"/>
</dbReference>
<dbReference type="NCBIfam" id="TIGR03831">
    <property type="entry name" value="YgiT_finger"/>
    <property type="match status" value="1"/>
</dbReference>
<dbReference type="InterPro" id="IPR010093">
    <property type="entry name" value="SinI_DNA-bd"/>
</dbReference>
<reference evidence="3" key="1">
    <citation type="journal article" date="2015" name="MBio">
        <title>Genome-Resolved Metagenomic Analysis Reveals Roles for Candidate Phyla and Other Microbial Community Members in Biogeochemical Transformations in Oil Reservoirs.</title>
        <authorList>
            <person name="Hu P."/>
            <person name="Tom L."/>
            <person name="Singh A."/>
            <person name="Thomas B.C."/>
            <person name="Baker B.J."/>
            <person name="Piceno Y.M."/>
            <person name="Andersen G.L."/>
            <person name="Banfield J.F."/>
        </authorList>
    </citation>
    <scope>NUCLEOTIDE SEQUENCE [LARGE SCALE GENOMIC DNA]</scope>
</reference>
<dbReference type="InterPro" id="IPR009061">
    <property type="entry name" value="DNA-bd_dom_put_sf"/>
</dbReference>
<dbReference type="EMBL" id="LGFO01000003">
    <property type="protein sequence ID" value="KUK37243.1"/>
    <property type="molecule type" value="Genomic_DNA"/>
</dbReference>
<proteinExistence type="predicted"/>
<dbReference type="SUPFAM" id="SSF46955">
    <property type="entry name" value="Putative DNA-binding domain"/>
    <property type="match status" value="1"/>
</dbReference>
<dbReference type="NCBIfam" id="TIGR01764">
    <property type="entry name" value="excise"/>
    <property type="match status" value="1"/>
</dbReference>
<dbReference type="Gene3D" id="1.10.1660.10">
    <property type="match status" value="1"/>
</dbReference>
<evidence type="ECO:0000313" key="3">
    <source>
        <dbReference type="Proteomes" id="UP000053326"/>
    </source>
</evidence>
<feature type="domain" description="Helix-turn-helix" evidence="1">
    <location>
        <begin position="69"/>
        <end position="113"/>
    </location>
</feature>
<comment type="caution">
    <text evidence="2">The sequence shown here is derived from an EMBL/GenBank/DDBJ whole genome shotgun (WGS) entry which is preliminary data.</text>
</comment>
<evidence type="ECO:0000259" key="1">
    <source>
        <dbReference type="Pfam" id="PF12728"/>
    </source>
</evidence>
<dbReference type="Pfam" id="PF12728">
    <property type="entry name" value="HTH_17"/>
    <property type="match status" value="1"/>
</dbReference>
<dbReference type="GO" id="GO:0003677">
    <property type="term" value="F:DNA binding"/>
    <property type="evidence" value="ECO:0007669"/>
    <property type="project" value="InterPro"/>
</dbReference>
<dbReference type="Gene3D" id="3.10.20.860">
    <property type="match status" value="1"/>
</dbReference>
<dbReference type="InterPro" id="IPR022453">
    <property type="entry name" value="Znf_MqsA-type"/>
</dbReference>
<sequence length="166" mass="18631">MECYICGGEMKKIKKDVDATWKGRTITFRGMNAWVCSSCGEEAYEPDDVRLMQGLIRGTLNQPEYPEIMNVSEVAELLRVSNQTVYNLVKSGRLPATKVGREWRFSREKILQVLGGEAFKEEAITEEKQDSGVKMAARKADDNGISERDLQVIQRHLAEMGGQQGG</sequence>
<name>A0A101FHP4_9THEO</name>
<organism evidence="2 3">
    <name type="scientific">Thermacetogenium phaeum</name>
    <dbReference type="NCBI Taxonomy" id="85874"/>
    <lineage>
        <taxon>Bacteria</taxon>
        <taxon>Bacillati</taxon>
        <taxon>Bacillota</taxon>
        <taxon>Clostridia</taxon>
        <taxon>Thermoanaerobacterales</taxon>
        <taxon>Thermoanaerobacteraceae</taxon>
        <taxon>Thermacetogenium</taxon>
    </lineage>
</organism>